<dbReference type="HOGENOM" id="CLU_2227869_0_0_1"/>
<dbReference type="Proteomes" id="UP000004995">
    <property type="component" value="Unassembled WGS sequence"/>
</dbReference>
<reference evidence="2" key="2">
    <citation type="submission" date="2018-08" db="UniProtKB">
        <authorList>
            <consortium name="EnsemblPlants"/>
        </authorList>
    </citation>
    <scope>IDENTIFICATION</scope>
    <source>
        <strain evidence="2">Yugu1</strain>
    </source>
</reference>
<dbReference type="Gramene" id="KQL09289">
    <property type="protein sequence ID" value="KQL09289"/>
    <property type="gene ID" value="SETIT_007590mg"/>
</dbReference>
<evidence type="ECO:0000313" key="3">
    <source>
        <dbReference type="Proteomes" id="UP000004995"/>
    </source>
</evidence>
<feature type="region of interest" description="Disordered" evidence="1">
    <location>
        <begin position="1"/>
        <end position="75"/>
    </location>
</feature>
<accession>K3Y079</accession>
<organism evidence="2 3">
    <name type="scientific">Setaria italica</name>
    <name type="common">Foxtail millet</name>
    <name type="synonym">Panicum italicum</name>
    <dbReference type="NCBI Taxonomy" id="4555"/>
    <lineage>
        <taxon>Eukaryota</taxon>
        <taxon>Viridiplantae</taxon>
        <taxon>Streptophyta</taxon>
        <taxon>Embryophyta</taxon>
        <taxon>Tracheophyta</taxon>
        <taxon>Spermatophyta</taxon>
        <taxon>Magnoliopsida</taxon>
        <taxon>Liliopsida</taxon>
        <taxon>Poales</taxon>
        <taxon>Poaceae</taxon>
        <taxon>PACMAD clade</taxon>
        <taxon>Panicoideae</taxon>
        <taxon>Panicodae</taxon>
        <taxon>Paniceae</taxon>
        <taxon>Cenchrinae</taxon>
        <taxon>Setaria</taxon>
    </lineage>
</organism>
<keyword evidence="3" id="KW-1185">Reference proteome</keyword>
<dbReference type="AlphaFoldDB" id="K3Y079"/>
<proteinExistence type="predicted"/>
<sequence>MAPKRCSRLTWDNPTKDRAAVSPTRRTPARSRTVDPTDESSNQLLDQKRSSRLMWEKTTKKASSSAPSQLRKLESTSSCRRRIPLSCEEKLVVSHIMTPSDEFHFY</sequence>
<dbReference type="EMBL" id="AGNK02002195">
    <property type="status" value="NOT_ANNOTATED_CDS"/>
    <property type="molecule type" value="Genomic_DNA"/>
</dbReference>
<evidence type="ECO:0000256" key="1">
    <source>
        <dbReference type="SAM" id="MobiDB-lite"/>
    </source>
</evidence>
<evidence type="ECO:0000313" key="2">
    <source>
        <dbReference type="EnsemblPlants" id="KQL09289"/>
    </source>
</evidence>
<protein>
    <submittedName>
        <fullName evidence="2">Uncharacterized protein</fullName>
    </submittedName>
</protein>
<dbReference type="InParanoid" id="K3Y079"/>
<reference evidence="3" key="1">
    <citation type="journal article" date="2012" name="Nat. Biotechnol.">
        <title>Reference genome sequence of the model plant Setaria.</title>
        <authorList>
            <person name="Bennetzen J.L."/>
            <person name="Schmutz J."/>
            <person name="Wang H."/>
            <person name="Percifield R."/>
            <person name="Hawkins J."/>
            <person name="Pontaroli A.C."/>
            <person name="Estep M."/>
            <person name="Feng L."/>
            <person name="Vaughn J.N."/>
            <person name="Grimwood J."/>
            <person name="Jenkins J."/>
            <person name="Barry K."/>
            <person name="Lindquist E."/>
            <person name="Hellsten U."/>
            <person name="Deshpande S."/>
            <person name="Wang X."/>
            <person name="Wu X."/>
            <person name="Mitros T."/>
            <person name="Triplett J."/>
            <person name="Yang X."/>
            <person name="Ye C.Y."/>
            <person name="Mauro-Herrera M."/>
            <person name="Wang L."/>
            <person name="Li P."/>
            <person name="Sharma M."/>
            <person name="Sharma R."/>
            <person name="Ronald P.C."/>
            <person name="Panaud O."/>
            <person name="Kellogg E.A."/>
            <person name="Brutnell T.P."/>
            <person name="Doust A.N."/>
            <person name="Tuskan G.A."/>
            <person name="Rokhsar D."/>
            <person name="Devos K.M."/>
        </authorList>
    </citation>
    <scope>NUCLEOTIDE SEQUENCE [LARGE SCALE GENOMIC DNA]</scope>
    <source>
        <strain evidence="3">cv. Yugu1</strain>
    </source>
</reference>
<dbReference type="EnsemblPlants" id="KQL09289">
    <property type="protein sequence ID" value="KQL09289"/>
    <property type="gene ID" value="SETIT_007590mg"/>
</dbReference>
<feature type="compositionally biased region" description="Basic and acidic residues" evidence="1">
    <location>
        <begin position="46"/>
        <end position="59"/>
    </location>
</feature>
<name>K3Y079_SETIT</name>